<accession>A0ABQ5V6Y7</accession>
<organism evidence="14 15">
    <name type="scientific">Algimonas porphyrae</name>
    <dbReference type="NCBI Taxonomy" id="1128113"/>
    <lineage>
        <taxon>Bacteria</taxon>
        <taxon>Pseudomonadati</taxon>
        <taxon>Pseudomonadota</taxon>
        <taxon>Alphaproteobacteria</taxon>
        <taxon>Maricaulales</taxon>
        <taxon>Robiginitomaculaceae</taxon>
        <taxon>Algimonas</taxon>
    </lineage>
</organism>
<evidence type="ECO:0000256" key="8">
    <source>
        <dbReference type="ARBA" id="ARBA00023053"/>
    </source>
</evidence>
<feature type="transmembrane region" description="Helical" evidence="12">
    <location>
        <begin position="105"/>
        <end position="128"/>
    </location>
</feature>
<keyword evidence="6 12" id="KW-0812">Transmembrane</keyword>
<feature type="domain" description="Cation/H+ exchanger transmembrane" evidence="13">
    <location>
        <begin position="14"/>
        <end position="436"/>
    </location>
</feature>
<feature type="transmembrane region" description="Helical" evidence="12">
    <location>
        <begin position="74"/>
        <end position="93"/>
    </location>
</feature>
<protein>
    <submittedName>
        <fullName evidence="14">Sodium:proton antiporter</fullName>
    </submittedName>
</protein>
<comment type="caution">
    <text evidence="14">The sequence shown here is derived from an EMBL/GenBank/DDBJ whole genome shotgun (WGS) entry which is preliminary data.</text>
</comment>
<name>A0ABQ5V6Y7_9PROT</name>
<sequence length="444" mass="46634">MLSLFEIAALLLVLSALLSWINRVWLKLPHTIGLLVMALLASFVVIGLHAVAPGLQVYQTLSGAIGQIDFNETLMKGMLGFLLFAGALHVDFAKLKNAKWAIGSMATFGVVLSTFIVGTGFWLLAGLFGVDLPYIWALVFGALISPTDPVAVLSILKTVNMPKSLETKIAGESLFNDGVGVVVFTLILAIAAAGASNHAMGGDVLLAGPILASAPGAGVGVWDVAELFLVDAVGGAVLGLIAGWIGYHMMERIDEAAIEILISLALVAGTYAIAYRIDILGHHLSGPIAVVVAGLMIGNRGAAFAMSETTKSALFGFWEMIDEILNSVLFLLIGLELLVLGLSPSYAGITLLAIPLILLARLTAVSVPMKLLGTFRQFTKGAIPVLTWGGVRGGISVALALSLPDNEHKPLILTATYGVVVFSIIVQGLTIKRVVKRVVDPELL</sequence>
<keyword evidence="8" id="KW-0915">Sodium</keyword>
<comment type="subcellular location">
    <subcellularLocation>
        <location evidence="1">Cell membrane</location>
        <topology evidence="1">Multi-pass membrane protein</topology>
    </subcellularLocation>
</comment>
<evidence type="ECO:0000256" key="6">
    <source>
        <dbReference type="ARBA" id="ARBA00022692"/>
    </source>
</evidence>
<keyword evidence="5" id="KW-1003">Cell membrane</keyword>
<keyword evidence="15" id="KW-1185">Reference proteome</keyword>
<dbReference type="RefSeq" id="WP_284374211.1">
    <property type="nucleotide sequence ID" value="NZ_BSNJ01000009.1"/>
</dbReference>
<evidence type="ECO:0000256" key="7">
    <source>
        <dbReference type="ARBA" id="ARBA00022989"/>
    </source>
</evidence>
<reference evidence="14" key="1">
    <citation type="journal article" date="2014" name="Int. J. Syst. Evol. Microbiol.">
        <title>Complete genome of a new Firmicutes species belonging to the dominant human colonic microbiota ('Ruminococcus bicirculans') reveals two chromosomes and a selective capacity to utilize plant glucans.</title>
        <authorList>
            <consortium name="NISC Comparative Sequencing Program"/>
            <person name="Wegmann U."/>
            <person name="Louis P."/>
            <person name="Goesmann A."/>
            <person name="Henrissat B."/>
            <person name="Duncan S.H."/>
            <person name="Flint H.J."/>
        </authorList>
    </citation>
    <scope>NUCLEOTIDE SEQUENCE</scope>
    <source>
        <strain evidence="14">NBRC 108216</strain>
    </source>
</reference>
<keyword evidence="9" id="KW-0406">Ion transport</keyword>
<feature type="transmembrane region" description="Helical" evidence="12">
    <location>
        <begin position="257"/>
        <end position="277"/>
    </location>
</feature>
<keyword evidence="7 12" id="KW-1133">Transmembrane helix</keyword>
<feature type="transmembrane region" description="Helical" evidence="12">
    <location>
        <begin position="324"/>
        <end position="343"/>
    </location>
</feature>
<dbReference type="Pfam" id="PF00999">
    <property type="entry name" value="Na_H_Exchanger"/>
    <property type="match status" value="1"/>
</dbReference>
<feature type="transmembrane region" description="Helical" evidence="12">
    <location>
        <begin position="174"/>
        <end position="195"/>
    </location>
</feature>
<evidence type="ECO:0000256" key="11">
    <source>
        <dbReference type="ARBA" id="ARBA00023201"/>
    </source>
</evidence>
<dbReference type="Proteomes" id="UP001161390">
    <property type="component" value="Unassembled WGS sequence"/>
</dbReference>
<feature type="transmembrane region" description="Helical" evidence="12">
    <location>
        <begin position="6"/>
        <end position="25"/>
    </location>
</feature>
<evidence type="ECO:0000256" key="5">
    <source>
        <dbReference type="ARBA" id="ARBA00022475"/>
    </source>
</evidence>
<feature type="transmembrane region" description="Helical" evidence="12">
    <location>
        <begin position="227"/>
        <end position="245"/>
    </location>
</feature>
<keyword evidence="11" id="KW-0739">Sodium transport</keyword>
<dbReference type="EMBL" id="BSNJ01000009">
    <property type="protein sequence ID" value="GLQ22027.1"/>
    <property type="molecule type" value="Genomic_DNA"/>
</dbReference>
<evidence type="ECO:0000256" key="1">
    <source>
        <dbReference type="ARBA" id="ARBA00004651"/>
    </source>
</evidence>
<keyword evidence="4" id="KW-0050">Antiport</keyword>
<feature type="transmembrane region" description="Helical" evidence="12">
    <location>
        <begin position="134"/>
        <end position="153"/>
    </location>
</feature>
<reference evidence="14" key="2">
    <citation type="submission" date="2023-01" db="EMBL/GenBank/DDBJ databases">
        <title>Draft genome sequence of Algimonas porphyrae strain NBRC 108216.</title>
        <authorList>
            <person name="Sun Q."/>
            <person name="Mori K."/>
        </authorList>
    </citation>
    <scope>NUCLEOTIDE SEQUENCE</scope>
    <source>
        <strain evidence="14">NBRC 108216</strain>
    </source>
</reference>
<evidence type="ECO:0000313" key="15">
    <source>
        <dbReference type="Proteomes" id="UP001161390"/>
    </source>
</evidence>
<feature type="transmembrane region" description="Helical" evidence="12">
    <location>
        <begin position="410"/>
        <end position="431"/>
    </location>
</feature>
<keyword evidence="3" id="KW-0813">Transport</keyword>
<dbReference type="PANTHER" id="PTHR10110">
    <property type="entry name" value="SODIUM/HYDROGEN EXCHANGER"/>
    <property type="match status" value="1"/>
</dbReference>
<dbReference type="InterPro" id="IPR018422">
    <property type="entry name" value="Cation/H_exchanger_CPA1"/>
</dbReference>
<feature type="transmembrane region" description="Helical" evidence="12">
    <location>
        <begin position="349"/>
        <end position="369"/>
    </location>
</feature>
<dbReference type="Gene3D" id="6.10.140.1330">
    <property type="match status" value="1"/>
</dbReference>
<gene>
    <name evidence="14" type="ORF">GCM10007854_29820</name>
</gene>
<feature type="transmembrane region" description="Helical" evidence="12">
    <location>
        <begin position="32"/>
        <end position="54"/>
    </location>
</feature>
<evidence type="ECO:0000259" key="13">
    <source>
        <dbReference type="Pfam" id="PF00999"/>
    </source>
</evidence>
<evidence type="ECO:0000256" key="2">
    <source>
        <dbReference type="ARBA" id="ARBA00007367"/>
    </source>
</evidence>
<feature type="transmembrane region" description="Helical" evidence="12">
    <location>
        <begin position="283"/>
        <end position="303"/>
    </location>
</feature>
<keyword evidence="10 12" id="KW-0472">Membrane</keyword>
<evidence type="ECO:0000256" key="10">
    <source>
        <dbReference type="ARBA" id="ARBA00023136"/>
    </source>
</evidence>
<comment type="similarity">
    <text evidence="2">Belongs to the monovalent cation:proton antiporter 1 (CPA1) transporter (TC 2.A.36) family.</text>
</comment>
<dbReference type="InterPro" id="IPR006153">
    <property type="entry name" value="Cation/H_exchanger_TM"/>
</dbReference>
<feature type="transmembrane region" description="Helical" evidence="12">
    <location>
        <begin position="381"/>
        <end position="404"/>
    </location>
</feature>
<evidence type="ECO:0000313" key="14">
    <source>
        <dbReference type="EMBL" id="GLQ22027.1"/>
    </source>
</evidence>
<evidence type="ECO:0000256" key="3">
    <source>
        <dbReference type="ARBA" id="ARBA00022448"/>
    </source>
</evidence>
<dbReference type="PANTHER" id="PTHR10110:SF195">
    <property type="entry name" value="NA(+)_H(+) ANTIPORTER NHAS2"/>
    <property type="match status" value="1"/>
</dbReference>
<proteinExistence type="inferred from homology"/>
<evidence type="ECO:0000256" key="12">
    <source>
        <dbReference type="SAM" id="Phobius"/>
    </source>
</evidence>
<evidence type="ECO:0000256" key="9">
    <source>
        <dbReference type="ARBA" id="ARBA00023065"/>
    </source>
</evidence>
<evidence type="ECO:0000256" key="4">
    <source>
        <dbReference type="ARBA" id="ARBA00022449"/>
    </source>
</evidence>